<comment type="similarity">
    <text evidence="1">Belongs to the DtxR/MntR family.</text>
</comment>
<gene>
    <name evidence="6" type="primary">troR</name>
    <name evidence="6" type="ordered locus">TTX_0917</name>
</gene>
<dbReference type="STRING" id="768679.TTX_0917"/>
<dbReference type="PATRIC" id="fig|768679.9.peg.927"/>
<evidence type="ECO:0000256" key="1">
    <source>
        <dbReference type="ARBA" id="ARBA00007871"/>
    </source>
</evidence>
<dbReference type="SUPFAM" id="SSF46785">
    <property type="entry name" value="Winged helix' DNA-binding domain"/>
    <property type="match status" value="1"/>
</dbReference>
<dbReference type="InterPro" id="IPR036421">
    <property type="entry name" value="Fe_dep_repressor_sf"/>
</dbReference>
<evidence type="ECO:0000256" key="4">
    <source>
        <dbReference type="ARBA" id="ARBA00023163"/>
    </source>
</evidence>
<dbReference type="eggNOG" id="arCOG02100">
    <property type="taxonomic scope" value="Archaea"/>
</dbReference>
<organism evidence="6 7">
    <name type="scientific">Thermoproteus tenax (strain ATCC 35583 / DSM 2078 / JCM 9277 / NBRC 100435 / Kra 1)</name>
    <dbReference type="NCBI Taxonomy" id="768679"/>
    <lineage>
        <taxon>Archaea</taxon>
        <taxon>Thermoproteota</taxon>
        <taxon>Thermoprotei</taxon>
        <taxon>Thermoproteales</taxon>
        <taxon>Thermoproteaceae</taxon>
        <taxon>Thermoproteus</taxon>
    </lineage>
</organism>
<dbReference type="InterPro" id="IPR050536">
    <property type="entry name" value="DtxR_MntR_Metal-Reg"/>
</dbReference>
<dbReference type="Gene3D" id="1.10.60.10">
    <property type="entry name" value="Iron dependent repressor, metal binding and dimerisation domain"/>
    <property type="match status" value="1"/>
</dbReference>
<name>G4RPS5_THETK</name>
<dbReference type="GO" id="GO:0043565">
    <property type="term" value="F:sequence-specific DNA binding"/>
    <property type="evidence" value="ECO:0007669"/>
    <property type="project" value="InterPro"/>
</dbReference>
<dbReference type="InterPro" id="IPR000485">
    <property type="entry name" value="AsnC-type_HTH_dom"/>
</dbReference>
<reference evidence="6 7" key="1">
    <citation type="journal article" date="2011" name="PLoS ONE">
        <title>The complete genome sequence of Thermoproteus tenax: a physiologically versatile member of the Crenarchaeota.</title>
        <authorList>
            <person name="Siebers B."/>
            <person name="Zaparty M."/>
            <person name="Raddatz G."/>
            <person name="Tjaden B."/>
            <person name="Albers S.V."/>
            <person name="Bell S.D."/>
            <person name="Blombach F."/>
            <person name="Kletzin A."/>
            <person name="Kyrpides N."/>
            <person name="Lanz C."/>
            <person name="Plagens A."/>
            <person name="Rampp M."/>
            <person name="Rosinus A."/>
            <person name="von Jan M."/>
            <person name="Makarova K.S."/>
            <person name="Klenk H.P."/>
            <person name="Schuster S.C."/>
            <person name="Hensel R."/>
        </authorList>
    </citation>
    <scope>NUCLEOTIDE SEQUENCE [LARGE SCALE GENOMIC DNA]</scope>
    <source>
        <strain evidence="7">ATCC 35583 / DSM 2078 / JCM 9277 / NBRC 100435 / Kra 1</strain>
    </source>
</reference>
<dbReference type="InterPro" id="IPR022687">
    <property type="entry name" value="HTH_DTXR"/>
</dbReference>
<keyword evidence="2" id="KW-0805">Transcription regulation</keyword>
<dbReference type="Pfam" id="PF01325">
    <property type="entry name" value="Fe_dep_repress"/>
    <property type="match status" value="1"/>
</dbReference>
<sequence length="146" mass="16687">MNKTVEGIVGEVMRKGHEIKDVRPEHYLEAIYELSSRGRVTLSDLARMLGVKPSSAQKMVKRLEEQGLVVYKGRGGITITERGLDVIAALERSHKTLAEFFKLIGVEEELAEVEAEKLEHLIDPRVVERISYLVHSLRYLKKLYEK</sequence>
<protein>
    <submittedName>
        <fullName evidence="6">Manganese-dependent transcriptional regulator</fullName>
    </submittedName>
</protein>
<dbReference type="InterPro" id="IPR036390">
    <property type="entry name" value="WH_DNA-bd_sf"/>
</dbReference>
<dbReference type="RefSeq" id="WP_014126826.1">
    <property type="nucleotide sequence ID" value="NC_016070.1"/>
</dbReference>
<dbReference type="SMART" id="SM00529">
    <property type="entry name" value="HTH_DTXR"/>
    <property type="match status" value="1"/>
</dbReference>
<feature type="domain" description="HTH dtxR-type" evidence="5">
    <location>
        <begin position="25"/>
        <end position="80"/>
    </location>
</feature>
<dbReference type="KEGG" id="ttn:TTX_0917"/>
<dbReference type="OrthoDB" id="24735at2157"/>
<keyword evidence="3" id="KW-0238">DNA-binding</keyword>
<dbReference type="InterPro" id="IPR022689">
    <property type="entry name" value="Iron_dep_repressor"/>
</dbReference>
<dbReference type="PROSITE" id="PS50944">
    <property type="entry name" value="HTH_DTXR"/>
    <property type="match status" value="1"/>
</dbReference>
<dbReference type="GO" id="GO:0046914">
    <property type="term" value="F:transition metal ion binding"/>
    <property type="evidence" value="ECO:0007669"/>
    <property type="project" value="InterPro"/>
</dbReference>
<evidence type="ECO:0000313" key="7">
    <source>
        <dbReference type="Proteomes" id="UP000002654"/>
    </source>
</evidence>
<dbReference type="SMART" id="SM00347">
    <property type="entry name" value="HTH_MARR"/>
    <property type="match status" value="1"/>
</dbReference>
<dbReference type="InterPro" id="IPR001367">
    <property type="entry name" value="Fe_dep_repressor"/>
</dbReference>
<dbReference type="PANTHER" id="PTHR33238:SF7">
    <property type="entry name" value="IRON-DEPENDENT TRANSCRIPTIONAL REGULATOR"/>
    <property type="match status" value="1"/>
</dbReference>
<dbReference type="Pfam" id="PF02742">
    <property type="entry name" value="Fe_dep_repr_C"/>
    <property type="match status" value="1"/>
</dbReference>
<dbReference type="Proteomes" id="UP000002654">
    <property type="component" value="Chromosome"/>
</dbReference>
<evidence type="ECO:0000256" key="3">
    <source>
        <dbReference type="ARBA" id="ARBA00023125"/>
    </source>
</evidence>
<dbReference type="GO" id="GO:0003700">
    <property type="term" value="F:DNA-binding transcription factor activity"/>
    <property type="evidence" value="ECO:0007669"/>
    <property type="project" value="InterPro"/>
</dbReference>
<dbReference type="HOGENOM" id="CLU_069532_3_0_2"/>
<dbReference type="GO" id="GO:0046983">
    <property type="term" value="F:protein dimerization activity"/>
    <property type="evidence" value="ECO:0007669"/>
    <property type="project" value="InterPro"/>
</dbReference>
<dbReference type="GeneID" id="11261811"/>
<dbReference type="PaxDb" id="768679-TTX_0917"/>
<dbReference type="EMBL" id="FN869859">
    <property type="protein sequence ID" value="CCC81570.1"/>
    <property type="molecule type" value="Genomic_DNA"/>
</dbReference>
<proteinExistence type="inferred from homology"/>
<accession>G4RPS5</accession>
<evidence type="ECO:0000256" key="2">
    <source>
        <dbReference type="ARBA" id="ARBA00023015"/>
    </source>
</evidence>
<keyword evidence="7" id="KW-1185">Reference proteome</keyword>
<dbReference type="PANTHER" id="PTHR33238">
    <property type="entry name" value="IRON (METAL) DEPENDENT REPRESSOR, DTXR FAMILY"/>
    <property type="match status" value="1"/>
</dbReference>
<keyword evidence="4" id="KW-0804">Transcription</keyword>
<dbReference type="InterPro" id="IPR036388">
    <property type="entry name" value="WH-like_DNA-bd_sf"/>
</dbReference>
<dbReference type="Gene3D" id="1.10.10.10">
    <property type="entry name" value="Winged helix-like DNA-binding domain superfamily/Winged helix DNA-binding domain"/>
    <property type="match status" value="1"/>
</dbReference>
<evidence type="ECO:0000313" key="6">
    <source>
        <dbReference type="EMBL" id="CCC81570.1"/>
    </source>
</evidence>
<dbReference type="InterPro" id="IPR000835">
    <property type="entry name" value="HTH_MarR-typ"/>
</dbReference>
<dbReference type="AlphaFoldDB" id="G4RPS5"/>
<dbReference type="PRINTS" id="PR00033">
    <property type="entry name" value="HTHASNC"/>
</dbReference>
<evidence type="ECO:0000259" key="5">
    <source>
        <dbReference type="PROSITE" id="PS50944"/>
    </source>
</evidence>